<evidence type="ECO:0000256" key="4">
    <source>
        <dbReference type="SAM" id="MobiDB-lite"/>
    </source>
</evidence>
<protein>
    <recommendedName>
        <fullName evidence="5">Vertebrate heat shock transcription factor C-terminal domain-containing protein</fullName>
    </recommendedName>
</protein>
<feature type="region of interest" description="Disordered" evidence="4">
    <location>
        <begin position="237"/>
        <end position="273"/>
    </location>
</feature>
<evidence type="ECO:0000313" key="7">
    <source>
        <dbReference type="Proteomes" id="UP000034805"/>
    </source>
</evidence>
<dbReference type="Pfam" id="PF06546">
    <property type="entry name" value="Vert_HS_TF"/>
    <property type="match status" value="1"/>
</dbReference>
<evidence type="ECO:0000313" key="6">
    <source>
        <dbReference type="EMBL" id="KPP73410.1"/>
    </source>
</evidence>
<keyword evidence="1" id="KW-0805">Transcription regulation</keyword>
<comment type="caution">
    <text evidence="6">The sequence shown here is derived from an EMBL/GenBank/DDBJ whole genome shotgun (WGS) entry which is preliminary data.</text>
</comment>
<gene>
    <name evidence="6" type="ORF">Z043_107509</name>
</gene>
<evidence type="ECO:0000256" key="2">
    <source>
        <dbReference type="ARBA" id="ARBA00023016"/>
    </source>
</evidence>
<evidence type="ECO:0000256" key="3">
    <source>
        <dbReference type="ARBA" id="ARBA00023163"/>
    </source>
</evidence>
<evidence type="ECO:0000256" key="1">
    <source>
        <dbReference type="ARBA" id="ARBA00023015"/>
    </source>
</evidence>
<reference evidence="6 7" key="1">
    <citation type="submission" date="2015-08" db="EMBL/GenBank/DDBJ databases">
        <title>The genome of the Asian arowana (Scleropages formosus).</title>
        <authorList>
            <person name="Tan M.H."/>
            <person name="Gan H.M."/>
            <person name="Croft L.J."/>
            <person name="Austin C.M."/>
        </authorList>
    </citation>
    <scope>NUCLEOTIDE SEQUENCE [LARGE SCALE GENOMIC DNA]</scope>
    <source>
        <strain evidence="6">Aro1</strain>
    </source>
</reference>
<proteinExistence type="predicted"/>
<organism evidence="6 7">
    <name type="scientific">Scleropages formosus</name>
    <name type="common">Asian bonytongue</name>
    <name type="synonym">Osteoglossum formosum</name>
    <dbReference type="NCBI Taxonomy" id="113540"/>
    <lineage>
        <taxon>Eukaryota</taxon>
        <taxon>Metazoa</taxon>
        <taxon>Chordata</taxon>
        <taxon>Craniata</taxon>
        <taxon>Vertebrata</taxon>
        <taxon>Euteleostomi</taxon>
        <taxon>Actinopterygii</taxon>
        <taxon>Neopterygii</taxon>
        <taxon>Teleostei</taxon>
        <taxon>Osteoglossocephala</taxon>
        <taxon>Osteoglossomorpha</taxon>
        <taxon>Osteoglossiformes</taxon>
        <taxon>Osteoglossidae</taxon>
        <taxon>Scleropages</taxon>
    </lineage>
</organism>
<dbReference type="GO" id="GO:0003700">
    <property type="term" value="F:DNA-binding transcription factor activity"/>
    <property type="evidence" value="ECO:0007669"/>
    <property type="project" value="InterPro"/>
</dbReference>
<dbReference type="Proteomes" id="UP000034805">
    <property type="component" value="Unassembled WGS sequence"/>
</dbReference>
<accession>A0A0P7VII6</accession>
<keyword evidence="3" id="KW-0804">Transcription</keyword>
<keyword evidence="2" id="KW-0346">Stress response</keyword>
<sequence length="273" mass="29094">MSVIQFFISLVQGNCVVGIKKKRPLTIDMSDSPPAKISKLLRVLPKDGASFNAMSAFSNTSSSNVTIVDITNKTGQEIATILADELDCPAEIISPEVTAEGAVGILEAEANVQSLEQASSLQGEGVEDLGDEILDSILATEDTSVAPYQSEVELNRVAIQDHINGIDSSFEELQALLRGKQFNVQPKFISNMSEWPDSNIQGEELALSPGSSKGNEVAQCTPSHVLTLLDELCSSLGMEKSQVEEPPVTPRAESSSPKPRGDDLVTHTGQPTG</sequence>
<dbReference type="EMBL" id="JARO02002146">
    <property type="protein sequence ID" value="KPP73410.1"/>
    <property type="molecule type" value="Genomic_DNA"/>
</dbReference>
<dbReference type="AlphaFoldDB" id="A0A0P7VII6"/>
<feature type="domain" description="Vertebrate heat shock transcription factor C-terminal" evidence="5">
    <location>
        <begin position="144"/>
        <end position="189"/>
    </location>
</feature>
<dbReference type="GO" id="GO:0003677">
    <property type="term" value="F:DNA binding"/>
    <property type="evidence" value="ECO:0007669"/>
    <property type="project" value="InterPro"/>
</dbReference>
<evidence type="ECO:0000259" key="5">
    <source>
        <dbReference type="Pfam" id="PF06546"/>
    </source>
</evidence>
<name>A0A0P7VII6_SCLFO</name>
<dbReference type="InterPro" id="IPR010542">
    <property type="entry name" value="Vert_HSTF_C"/>
</dbReference>